<dbReference type="GO" id="GO:0004314">
    <property type="term" value="F:[acyl-carrier-protein] S-malonyltransferase activity"/>
    <property type="evidence" value="ECO:0007669"/>
    <property type="project" value="UniProtKB-EC"/>
</dbReference>
<keyword evidence="3 6" id="KW-0808">Transferase</keyword>
<dbReference type="EC" id="2.3.1.39" evidence="1 6"/>
<dbReference type="GO" id="GO:0005829">
    <property type="term" value="C:cytosol"/>
    <property type="evidence" value="ECO:0007669"/>
    <property type="project" value="TreeGrafter"/>
</dbReference>
<dbReference type="Gene3D" id="3.40.366.10">
    <property type="entry name" value="Malonyl-Coenzyme A Acyl Carrier Protein, domain 2"/>
    <property type="match status" value="1"/>
</dbReference>
<feature type="active site" evidence="7">
    <location>
        <position position="201"/>
    </location>
</feature>
<evidence type="ECO:0000313" key="10">
    <source>
        <dbReference type="Proteomes" id="UP000600101"/>
    </source>
</evidence>
<dbReference type="SUPFAM" id="SSF52151">
    <property type="entry name" value="FabD/lysophospholipase-like"/>
    <property type="match status" value="1"/>
</dbReference>
<dbReference type="Gene3D" id="3.30.70.250">
    <property type="entry name" value="Malonyl-CoA ACP transacylase, ACP-binding"/>
    <property type="match status" value="1"/>
</dbReference>
<accession>A0A9X0R2F8</accession>
<dbReference type="Pfam" id="PF00698">
    <property type="entry name" value="Acyl_transf_1"/>
    <property type="match status" value="1"/>
</dbReference>
<dbReference type="InterPro" id="IPR016036">
    <property type="entry name" value="Malonyl_transacylase_ACP-bd"/>
</dbReference>
<dbReference type="NCBIfam" id="TIGR00128">
    <property type="entry name" value="fabD"/>
    <property type="match status" value="1"/>
</dbReference>
<comment type="caution">
    <text evidence="9">The sequence shown here is derived from an EMBL/GenBank/DDBJ whole genome shotgun (WGS) entry which is preliminary data.</text>
</comment>
<organism evidence="9 10">
    <name type="scientific">Siccirubricoccus deserti</name>
    <dbReference type="NCBI Taxonomy" id="2013562"/>
    <lineage>
        <taxon>Bacteria</taxon>
        <taxon>Pseudomonadati</taxon>
        <taxon>Pseudomonadota</taxon>
        <taxon>Alphaproteobacteria</taxon>
        <taxon>Acetobacterales</taxon>
        <taxon>Roseomonadaceae</taxon>
        <taxon>Siccirubricoccus</taxon>
    </lineage>
</organism>
<dbReference type="InterPro" id="IPR050858">
    <property type="entry name" value="Mal-CoA-ACP_Trans/PKS_FabD"/>
</dbReference>
<dbReference type="PANTHER" id="PTHR42681">
    <property type="entry name" value="MALONYL-COA-ACYL CARRIER PROTEIN TRANSACYLASE, MITOCHONDRIAL"/>
    <property type="match status" value="1"/>
</dbReference>
<dbReference type="RefSeq" id="WP_186771946.1">
    <property type="nucleotide sequence ID" value="NZ_JACOMF010000024.1"/>
</dbReference>
<feature type="domain" description="Malonyl-CoA:ACP transacylase (MAT)" evidence="8">
    <location>
        <begin position="16"/>
        <end position="295"/>
    </location>
</feature>
<evidence type="ECO:0000256" key="1">
    <source>
        <dbReference type="ARBA" id="ARBA00013258"/>
    </source>
</evidence>
<dbReference type="GO" id="GO:0006633">
    <property type="term" value="P:fatty acid biosynthetic process"/>
    <property type="evidence" value="ECO:0007669"/>
    <property type="project" value="TreeGrafter"/>
</dbReference>
<evidence type="ECO:0000256" key="2">
    <source>
        <dbReference type="ARBA" id="ARBA00018953"/>
    </source>
</evidence>
<dbReference type="PANTHER" id="PTHR42681:SF1">
    <property type="entry name" value="MALONYL-COA-ACYL CARRIER PROTEIN TRANSACYLASE, MITOCHONDRIAL"/>
    <property type="match status" value="1"/>
</dbReference>
<dbReference type="PIRSF" id="PIRSF000446">
    <property type="entry name" value="Mct"/>
    <property type="match status" value="1"/>
</dbReference>
<name>A0A9X0R2F8_9PROT</name>
<evidence type="ECO:0000256" key="7">
    <source>
        <dbReference type="PIRSR" id="PIRSR000446-1"/>
    </source>
</evidence>
<evidence type="ECO:0000256" key="5">
    <source>
        <dbReference type="ARBA" id="ARBA00048462"/>
    </source>
</evidence>
<dbReference type="InterPro" id="IPR001227">
    <property type="entry name" value="Ac_transferase_dom_sf"/>
</dbReference>
<dbReference type="Proteomes" id="UP000600101">
    <property type="component" value="Unassembled WGS sequence"/>
</dbReference>
<evidence type="ECO:0000256" key="3">
    <source>
        <dbReference type="ARBA" id="ARBA00022679"/>
    </source>
</evidence>
<feature type="active site" evidence="7">
    <location>
        <position position="98"/>
    </location>
</feature>
<proteinExistence type="inferred from homology"/>
<dbReference type="AlphaFoldDB" id="A0A9X0R2F8"/>
<evidence type="ECO:0000256" key="6">
    <source>
        <dbReference type="PIRNR" id="PIRNR000446"/>
    </source>
</evidence>
<dbReference type="SUPFAM" id="SSF55048">
    <property type="entry name" value="Probable ACP-binding domain of malonyl-CoA ACP transacylase"/>
    <property type="match status" value="1"/>
</dbReference>
<keyword evidence="10" id="KW-1185">Reference proteome</keyword>
<sequence>MPLDPLQTTPRRLACIFPGQGSQAVGMGRAAFGRFPEAVEEASDHLGWRIDRLCLEDPAGLLGQTRYTQPALFLTCALEYRAWWEDGESAPAAAAGHSLGEYAALHAAGCFDLMTGLRLVAERGRLMAAARGGSMSAVIGLAPRRLAEVVADFPEIDVANYNSYEQVVIAGEVAALDRIEAPLRAAGARAVIRLDVSAAFHSRAMRAAAEAFGRTLAATRLAPLAFPVISNRRAFAYRDDEIAAELQAQIVSPVRWIESIEYLLRMGLREFREIGPGQTMTRLIAQIRAATVFAN</sequence>
<reference evidence="9" key="1">
    <citation type="submission" date="2020-08" db="EMBL/GenBank/DDBJ databases">
        <authorList>
            <person name="Hu Y."/>
            <person name="Nguyen S.V."/>
            <person name="Li F."/>
            <person name="Fanning S."/>
        </authorList>
    </citation>
    <scope>NUCLEOTIDE SEQUENCE</scope>
    <source>
        <strain evidence="9">SYSU D8009</strain>
    </source>
</reference>
<keyword evidence="4 6" id="KW-0012">Acyltransferase</keyword>
<dbReference type="InterPro" id="IPR004410">
    <property type="entry name" value="Malonyl_CoA-ACP_transAc_FabD"/>
</dbReference>
<dbReference type="EMBL" id="JACOMF010000024">
    <property type="protein sequence ID" value="MBC4017178.1"/>
    <property type="molecule type" value="Genomic_DNA"/>
</dbReference>
<evidence type="ECO:0000259" key="8">
    <source>
        <dbReference type="SMART" id="SM00827"/>
    </source>
</evidence>
<dbReference type="InterPro" id="IPR024925">
    <property type="entry name" value="Malonyl_CoA-ACP_transAc"/>
</dbReference>
<comment type="catalytic activity">
    <reaction evidence="5 6">
        <text>holo-[ACP] + malonyl-CoA = malonyl-[ACP] + CoA</text>
        <dbReference type="Rhea" id="RHEA:41792"/>
        <dbReference type="Rhea" id="RHEA-COMP:9623"/>
        <dbReference type="Rhea" id="RHEA-COMP:9685"/>
        <dbReference type="ChEBI" id="CHEBI:57287"/>
        <dbReference type="ChEBI" id="CHEBI:57384"/>
        <dbReference type="ChEBI" id="CHEBI:64479"/>
        <dbReference type="ChEBI" id="CHEBI:78449"/>
        <dbReference type="EC" id="2.3.1.39"/>
    </reaction>
</comment>
<dbReference type="SMART" id="SM00827">
    <property type="entry name" value="PKS_AT"/>
    <property type="match status" value="1"/>
</dbReference>
<comment type="similarity">
    <text evidence="6">Belongs to the fabD family.</text>
</comment>
<dbReference type="InterPro" id="IPR014043">
    <property type="entry name" value="Acyl_transferase_dom"/>
</dbReference>
<evidence type="ECO:0000256" key="4">
    <source>
        <dbReference type="ARBA" id="ARBA00023315"/>
    </source>
</evidence>
<evidence type="ECO:0000313" key="9">
    <source>
        <dbReference type="EMBL" id="MBC4017178.1"/>
    </source>
</evidence>
<gene>
    <name evidence="9" type="primary">fabD</name>
    <name evidence="9" type="ORF">H7965_17850</name>
</gene>
<protein>
    <recommendedName>
        <fullName evidence="2 6">Malonyl CoA-acyl carrier protein transacylase</fullName>
        <ecNumber evidence="1 6">2.3.1.39</ecNumber>
    </recommendedName>
</protein>
<dbReference type="InterPro" id="IPR016035">
    <property type="entry name" value="Acyl_Trfase/lysoPLipase"/>
</dbReference>